<organism evidence="3 4">
    <name type="scientific">Tardiphaga robiniae</name>
    <dbReference type="NCBI Taxonomy" id="943830"/>
    <lineage>
        <taxon>Bacteria</taxon>
        <taxon>Pseudomonadati</taxon>
        <taxon>Pseudomonadota</taxon>
        <taxon>Alphaproteobacteria</taxon>
        <taxon>Hyphomicrobiales</taxon>
        <taxon>Nitrobacteraceae</taxon>
        <taxon>Tardiphaga</taxon>
    </lineage>
</organism>
<feature type="compositionally biased region" description="Basic and acidic residues" evidence="1">
    <location>
        <begin position="15"/>
        <end position="27"/>
    </location>
</feature>
<evidence type="ECO:0000313" key="3">
    <source>
        <dbReference type="EMBL" id="KZD23974.1"/>
    </source>
</evidence>
<accession>A0A161QRI9</accession>
<keyword evidence="2" id="KW-0472">Membrane</keyword>
<comment type="caution">
    <text evidence="3">The sequence shown here is derived from an EMBL/GenBank/DDBJ whole genome shotgun (WGS) entry which is preliminary data.</text>
</comment>
<protein>
    <submittedName>
        <fullName evidence="3">Uncharacterized protein</fullName>
    </submittedName>
</protein>
<sequence>MANIPNPNDPYRPNPADDIRNPARLDNELQADPELAEGPASGSRMAIYALGIVVLLGAVFYGLNNTSMNPGDATKTASQSAPATQDNTPKAPAPTNDIADSYSKPPVAPGVRDVTPTNNQPGVTTGAAPARPQAPQSAPTGTEIDSSKGGAPK</sequence>
<feature type="region of interest" description="Disordered" evidence="1">
    <location>
        <begin position="1"/>
        <end position="39"/>
    </location>
</feature>
<gene>
    <name evidence="3" type="ORF">A4A58_24260</name>
</gene>
<reference evidence="3 4" key="1">
    <citation type="submission" date="2016-03" db="EMBL/GenBank/DDBJ databases">
        <title>Microsymbionts genomes from the relict species Vavilovia formosa (Stev.) Fed.</title>
        <authorList>
            <person name="Kopat V."/>
            <person name="Chirak E."/>
            <person name="Kimeklis A."/>
            <person name="Andronov E."/>
        </authorList>
    </citation>
    <scope>NUCLEOTIDE SEQUENCE [LARGE SCALE GENOMIC DNA]</scope>
    <source>
        <strain evidence="3 4">Vaf07</strain>
    </source>
</reference>
<feature type="transmembrane region" description="Helical" evidence="2">
    <location>
        <begin position="45"/>
        <end position="63"/>
    </location>
</feature>
<name>A0A161QRI9_9BRAD</name>
<dbReference type="RefSeq" id="WP_068731411.1">
    <property type="nucleotide sequence ID" value="NZ_LVYV01000006.1"/>
</dbReference>
<keyword evidence="4" id="KW-1185">Reference proteome</keyword>
<dbReference type="OrthoDB" id="8141352at2"/>
<proteinExistence type="predicted"/>
<feature type="compositionally biased region" description="Polar residues" evidence="1">
    <location>
        <begin position="64"/>
        <end position="88"/>
    </location>
</feature>
<feature type="region of interest" description="Disordered" evidence="1">
    <location>
        <begin position="64"/>
        <end position="153"/>
    </location>
</feature>
<dbReference type="Proteomes" id="UP000076574">
    <property type="component" value="Unassembled WGS sequence"/>
</dbReference>
<feature type="compositionally biased region" description="Low complexity" evidence="1">
    <location>
        <begin position="127"/>
        <end position="139"/>
    </location>
</feature>
<evidence type="ECO:0000256" key="1">
    <source>
        <dbReference type="SAM" id="MobiDB-lite"/>
    </source>
</evidence>
<dbReference type="EMBL" id="LVYV01000006">
    <property type="protein sequence ID" value="KZD23974.1"/>
    <property type="molecule type" value="Genomic_DNA"/>
</dbReference>
<keyword evidence="2" id="KW-1133">Transmembrane helix</keyword>
<evidence type="ECO:0000313" key="4">
    <source>
        <dbReference type="Proteomes" id="UP000076574"/>
    </source>
</evidence>
<keyword evidence="2" id="KW-0812">Transmembrane</keyword>
<dbReference type="AlphaFoldDB" id="A0A161QRI9"/>
<evidence type="ECO:0000256" key="2">
    <source>
        <dbReference type="SAM" id="Phobius"/>
    </source>
</evidence>